<evidence type="ECO:0000256" key="1">
    <source>
        <dbReference type="SAM" id="MobiDB-lite"/>
    </source>
</evidence>
<reference evidence="2 3" key="1">
    <citation type="submission" date="2018-06" db="EMBL/GenBank/DDBJ databases">
        <authorList>
            <consortium name="Pathogen Informatics"/>
            <person name="Doyle S."/>
        </authorList>
    </citation>
    <scope>NUCLEOTIDE SEQUENCE [LARGE SCALE GENOMIC DNA]</scope>
    <source>
        <strain evidence="2 3">NCTC204</strain>
    </source>
</reference>
<dbReference type="AlphaFoldDB" id="A0A378A2L7"/>
<name>A0A378A2L7_KLEPN</name>
<evidence type="ECO:0000313" key="2">
    <source>
        <dbReference type="EMBL" id="STU92599.1"/>
    </source>
</evidence>
<evidence type="ECO:0000313" key="3">
    <source>
        <dbReference type="Proteomes" id="UP000255192"/>
    </source>
</evidence>
<gene>
    <name evidence="2" type="ORF">NCTC204_02441</name>
</gene>
<protein>
    <submittedName>
        <fullName evidence="2">Uncharacterized protein</fullName>
    </submittedName>
</protein>
<dbReference type="EMBL" id="UGMD01000002">
    <property type="protein sequence ID" value="STU92599.1"/>
    <property type="molecule type" value="Genomic_DNA"/>
</dbReference>
<dbReference type="Proteomes" id="UP000255192">
    <property type="component" value="Unassembled WGS sequence"/>
</dbReference>
<organism evidence="2 3">
    <name type="scientific">Klebsiella pneumoniae</name>
    <dbReference type="NCBI Taxonomy" id="573"/>
    <lineage>
        <taxon>Bacteria</taxon>
        <taxon>Pseudomonadati</taxon>
        <taxon>Pseudomonadota</taxon>
        <taxon>Gammaproteobacteria</taxon>
        <taxon>Enterobacterales</taxon>
        <taxon>Enterobacteriaceae</taxon>
        <taxon>Klebsiella/Raoultella group</taxon>
        <taxon>Klebsiella</taxon>
        <taxon>Klebsiella pneumoniae complex</taxon>
    </lineage>
</organism>
<accession>A0A378A2L7</accession>
<feature type="region of interest" description="Disordered" evidence="1">
    <location>
        <begin position="1"/>
        <end position="31"/>
    </location>
</feature>
<sequence length="147" mass="15654">MTVEGDLQRFDPPSASRYQRNDRATETGGEGVDIDPHLLLFGDIQHVQRDDAGDPQLEQLQRQIEVALEVGGIDHVNQHVGVAAQDVVAGNLLVQRGLRGDGGQGVGSREVDQRDLVVSGGENPLFTLNGHPSPVAHALASAGQLIK</sequence>
<proteinExistence type="predicted"/>